<sequence length="369" mass="43523">MIKQYYKEIVNPATGRKRKTKFWYAKGKITIDGKRIDYYKAGFTSDEAARSYENNLIIKARADINNEITYEDLFNLYLEDYQKDGKLRTYQDFQQLYDNRIKEYFGNMKISAITNAKIRIWQQSLLETTKKDGTHFSNSYLDKIQSLFKMPLNYGLKHGFIDKNINFEKIKFRSEKKKEMKFYSPEEFNSFIDAADTLKYKAFFLTLYFCGLRKGEALALTWNDIDFKNKCIKIEKTYDSRNRIVTTPKTNNSYRTVLIPERCLEALKELKYYYKIKSKDMDRFVFGYFAPFGLTPLELANKNYAQKANLKKIRIHDFRHSHVTYLLSQGISAFAIAKQIGDTPEMVNNTYGHLLKESKELIVSAFNNI</sequence>
<dbReference type="InterPro" id="IPR011010">
    <property type="entry name" value="DNA_brk_join_enz"/>
</dbReference>
<dbReference type="PANTHER" id="PTHR30349:SF64">
    <property type="entry name" value="PROPHAGE INTEGRASE INTD-RELATED"/>
    <property type="match status" value="1"/>
</dbReference>
<dbReference type="Gene3D" id="1.10.443.10">
    <property type="entry name" value="Intergrase catalytic core"/>
    <property type="match status" value="1"/>
</dbReference>
<evidence type="ECO:0000259" key="5">
    <source>
        <dbReference type="PROSITE" id="PS51898"/>
    </source>
</evidence>
<keyword evidence="3" id="KW-0238">DNA-binding</keyword>
<dbReference type="Gene3D" id="1.10.150.130">
    <property type="match status" value="1"/>
</dbReference>
<dbReference type="InterPro" id="IPR013762">
    <property type="entry name" value="Integrase-like_cat_sf"/>
</dbReference>
<reference evidence="6 7" key="1">
    <citation type="submission" date="2018-05" db="EMBL/GenBank/DDBJ databases">
        <title>Genomic Encyclopedia of Type Strains, Phase IV (KMG-IV): sequencing the most valuable type-strain genomes for metagenomic binning, comparative biology and taxonomic classification.</title>
        <authorList>
            <person name="Goeker M."/>
        </authorList>
    </citation>
    <scope>NUCLEOTIDE SEQUENCE [LARGE SCALE GENOMIC DNA]</scope>
    <source>
        <strain evidence="6 7">JC118</strain>
    </source>
</reference>
<evidence type="ECO:0000256" key="3">
    <source>
        <dbReference type="ARBA" id="ARBA00023125"/>
    </source>
</evidence>
<keyword evidence="2" id="KW-0229">DNA integration</keyword>
<dbReference type="Pfam" id="PF14659">
    <property type="entry name" value="Phage_int_SAM_3"/>
    <property type="match status" value="1"/>
</dbReference>
<name>A0A318KKG9_9FIRM</name>
<dbReference type="PANTHER" id="PTHR30349">
    <property type="entry name" value="PHAGE INTEGRASE-RELATED"/>
    <property type="match status" value="1"/>
</dbReference>
<protein>
    <submittedName>
        <fullName evidence="6">Site-specific recombinase XerD</fullName>
    </submittedName>
</protein>
<dbReference type="InterPro" id="IPR010998">
    <property type="entry name" value="Integrase_recombinase_N"/>
</dbReference>
<dbReference type="STRING" id="1034346.GCA_000313565_03155"/>
<dbReference type="InterPro" id="IPR002104">
    <property type="entry name" value="Integrase_catalytic"/>
</dbReference>
<keyword evidence="4" id="KW-0233">DNA recombination</keyword>
<evidence type="ECO:0000256" key="4">
    <source>
        <dbReference type="ARBA" id="ARBA00023172"/>
    </source>
</evidence>
<dbReference type="RefSeq" id="WP_022939434.1">
    <property type="nucleotide sequence ID" value="NZ_CABKRQ010000009.1"/>
</dbReference>
<dbReference type="InterPro" id="IPR050090">
    <property type="entry name" value="Tyrosine_recombinase_XerCD"/>
</dbReference>
<dbReference type="GO" id="GO:0003677">
    <property type="term" value="F:DNA binding"/>
    <property type="evidence" value="ECO:0007669"/>
    <property type="project" value="UniProtKB-KW"/>
</dbReference>
<dbReference type="AlphaFoldDB" id="A0A318KKG9"/>
<dbReference type="GO" id="GO:0006310">
    <property type="term" value="P:DNA recombination"/>
    <property type="evidence" value="ECO:0007669"/>
    <property type="project" value="UniProtKB-KW"/>
</dbReference>
<evidence type="ECO:0000256" key="2">
    <source>
        <dbReference type="ARBA" id="ARBA00022908"/>
    </source>
</evidence>
<organism evidence="6 7">
    <name type="scientific">Dielma fastidiosa</name>
    <dbReference type="NCBI Taxonomy" id="1034346"/>
    <lineage>
        <taxon>Bacteria</taxon>
        <taxon>Bacillati</taxon>
        <taxon>Bacillota</taxon>
        <taxon>Erysipelotrichia</taxon>
        <taxon>Erysipelotrichales</taxon>
        <taxon>Erysipelotrichaceae</taxon>
        <taxon>Dielma</taxon>
    </lineage>
</organism>
<evidence type="ECO:0000256" key="1">
    <source>
        <dbReference type="ARBA" id="ARBA00008857"/>
    </source>
</evidence>
<dbReference type="SUPFAM" id="SSF56349">
    <property type="entry name" value="DNA breaking-rejoining enzymes"/>
    <property type="match status" value="1"/>
</dbReference>
<comment type="caution">
    <text evidence="6">The sequence shown here is derived from an EMBL/GenBank/DDBJ whole genome shotgun (WGS) entry which is preliminary data.</text>
</comment>
<evidence type="ECO:0000313" key="6">
    <source>
        <dbReference type="EMBL" id="PXX75301.1"/>
    </source>
</evidence>
<gene>
    <name evidence="6" type="ORF">DES51_11831</name>
</gene>
<comment type="similarity">
    <text evidence="1">Belongs to the 'phage' integrase family.</text>
</comment>
<dbReference type="Pfam" id="PF00589">
    <property type="entry name" value="Phage_integrase"/>
    <property type="match status" value="1"/>
</dbReference>
<dbReference type="OrthoDB" id="9803188at2"/>
<evidence type="ECO:0000313" key="7">
    <source>
        <dbReference type="Proteomes" id="UP000247612"/>
    </source>
</evidence>
<dbReference type="CDD" id="cd01189">
    <property type="entry name" value="INT_ICEBs1_C_like"/>
    <property type="match status" value="1"/>
</dbReference>
<keyword evidence="7" id="KW-1185">Reference proteome</keyword>
<dbReference type="GO" id="GO:0015074">
    <property type="term" value="P:DNA integration"/>
    <property type="evidence" value="ECO:0007669"/>
    <property type="project" value="UniProtKB-KW"/>
</dbReference>
<dbReference type="EMBL" id="QJKH01000018">
    <property type="protein sequence ID" value="PXX75301.1"/>
    <property type="molecule type" value="Genomic_DNA"/>
</dbReference>
<accession>A0A318KKG9</accession>
<dbReference type="Proteomes" id="UP000247612">
    <property type="component" value="Unassembled WGS sequence"/>
</dbReference>
<feature type="domain" description="Tyr recombinase" evidence="5">
    <location>
        <begin position="178"/>
        <end position="364"/>
    </location>
</feature>
<dbReference type="PROSITE" id="PS51898">
    <property type="entry name" value="TYR_RECOMBINASE"/>
    <property type="match status" value="1"/>
</dbReference>
<proteinExistence type="inferred from homology"/>
<dbReference type="InterPro" id="IPR004107">
    <property type="entry name" value="Integrase_SAM-like_N"/>
</dbReference>